<reference evidence="2 3" key="1">
    <citation type="submission" date="2024-11" db="EMBL/GenBank/DDBJ databases">
        <title>Chromosome-level genome assembly of Eucalyptus globulus Labill. provides insights into its genome evolution.</title>
        <authorList>
            <person name="Li X."/>
        </authorList>
    </citation>
    <scope>NUCLEOTIDE SEQUENCE [LARGE SCALE GENOMIC DNA]</scope>
    <source>
        <strain evidence="2">CL2024</strain>
        <tissue evidence="2">Fresh tender leaves</tissue>
    </source>
</reference>
<feature type="domain" description="Galactose oxidase-like Early set" evidence="1">
    <location>
        <begin position="21"/>
        <end position="124"/>
    </location>
</feature>
<dbReference type="InterPro" id="IPR015202">
    <property type="entry name" value="GO-like_E_set"/>
</dbReference>
<name>A0ABD3K867_EUCGL</name>
<accession>A0ABD3K867</accession>
<proteinExistence type="predicted"/>
<evidence type="ECO:0000259" key="1">
    <source>
        <dbReference type="Pfam" id="PF09118"/>
    </source>
</evidence>
<gene>
    <name evidence="2" type="ORF">ACJRO7_023557</name>
</gene>
<dbReference type="AlphaFoldDB" id="A0ABD3K867"/>
<dbReference type="PANTHER" id="PTHR32208:SF62">
    <property type="entry name" value="OXIDASE, PUTATIVE, EXPRESSED-RELATED"/>
    <property type="match status" value="1"/>
</dbReference>
<dbReference type="Proteomes" id="UP001634007">
    <property type="component" value="Unassembled WGS sequence"/>
</dbReference>
<dbReference type="Gene3D" id="2.60.40.10">
    <property type="entry name" value="Immunoglobulins"/>
    <property type="match status" value="1"/>
</dbReference>
<dbReference type="InterPro" id="IPR013783">
    <property type="entry name" value="Ig-like_fold"/>
</dbReference>
<sequence length="131" mass="14310">MELRLKAFRPPYLDLEHSGSRPRIIYPTSQAKIGYSQRFSVRFAVAGNVSLDAVVVTTVAPPFNTYSFSMNQRLLVIGGGTVVKVGNSAYAAQAVASGSRNLVQAGYYMLFVVHQGILSEGIWVLTTIIRI</sequence>
<dbReference type="InterPro" id="IPR014756">
    <property type="entry name" value="Ig_E-set"/>
</dbReference>
<organism evidence="2 3">
    <name type="scientific">Eucalyptus globulus</name>
    <name type="common">Tasmanian blue gum</name>
    <dbReference type="NCBI Taxonomy" id="34317"/>
    <lineage>
        <taxon>Eukaryota</taxon>
        <taxon>Viridiplantae</taxon>
        <taxon>Streptophyta</taxon>
        <taxon>Embryophyta</taxon>
        <taxon>Tracheophyta</taxon>
        <taxon>Spermatophyta</taxon>
        <taxon>Magnoliopsida</taxon>
        <taxon>eudicotyledons</taxon>
        <taxon>Gunneridae</taxon>
        <taxon>Pentapetalae</taxon>
        <taxon>rosids</taxon>
        <taxon>malvids</taxon>
        <taxon>Myrtales</taxon>
        <taxon>Myrtaceae</taxon>
        <taxon>Myrtoideae</taxon>
        <taxon>Eucalypteae</taxon>
        <taxon>Eucalyptus</taxon>
    </lineage>
</organism>
<evidence type="ECO:0000313" key="2">
    <source>
        <dbReference type="EMBL" id="KAL3734226.1"/>
    </source>
</evidence>
<comment type="caution">
    <text evidence="2">The sequence shown here is derived from an EMBL/GenBank/DDBJ whole genome shotgun (WGS) entry which is preliminary data.</text>
</comment>
<dbReference type="CDD" id="cd02851">
    <property type="entry name" value="E_set_GO_C"/>
    <property type="match status" value="1"/>
</dbReference>
<protein>
    <recommendedName>
        <fullName evidence="1">Galactose oxidase-like Early set domain-containing protein</fullName>
    </recommendedName>
</protein>
<dbReference type="PANTHER" id="PTHR32208">
    <property type="entry name" value="SECRETED PROTEIN-RELATED"/>
    <property type="match status" value="1"/>
</dbReference>
<dbReference type="Pfam" id="PF09118">
    <property type="entry name" value="GO-like_E_set"/>
    <property type="match status" value="1"/>
</dbReference>
<dbReference type="SUPFAM" id="SSF81296">
    <property type="entry name" value="E set domains"/>
    <property type="match status" value="1"/>
</dbReference>
<keyword evidence="3" id="KW-1185">Reference proteome</keyword>
<dbReference type="EMBL" id="JBJKBG010000006">
    <property type="protein sequence ID" value="KAL3734226.1"/>
    <property type="molecule type" value="Genomic_DNA"/>
</dbReference>
<evidence type="ECO:0000313" key="3">
    <source>
        <dbReference type="Proteomes" id="UP001634007"/>
    </source>
</evidence>